<evidence type="ECO:0000313" key="2">
    <source>
        <dbReference type="Proteomes" id="UP001212821"/>
    </source>
</evidence>
<dbReference type="EMBL" id="CP115450">
    <property type="protein sequence ID" value="WBP91409.1"/>
    <property type="molecule type" value="Genomic_DNA"/>
</dbReference>
<gene>
    <name evidence="1" type="ORF">O1G21_39710</name>
</gene>
<protein>
    <submittedName>
        <fullName evidence="1">Uncharacterized protein</fullName>
    </submittedName>
</protein>
<evidence type="ECO:0000313" key="1">
    <source>
        <dbReference type="EMBL" id="WBP91409.1"/>
    </source>
</evidence>
<dbReference type="Proteomes" id="UP001212821">
    <property type="component" value="Chromosome"/>
</dbReference>
<name>A0ABY7QF81_9ACTN</name>
<dbReference type="RefSeq" id="WP_270150710.1">
    <property type="nucleotide sequence ID" value="NZ_CP115450.1"/>
</dbReference>
<proteinExistence type="predicted"/>
<sequence length="177" mass="18162">MAAAPRTRFHSWTTTAAWSSAYSLVLSGGQGPLGHGHPGRPAADAGGDGTKQVVLPVAGLPVRVVRVVRAGLDGVLVEGCVQRLLGLVCLGMQDGFRPAELIYSDEESAVDQGGPAVQAEGALLNPAAGEARALVKGADAAPFTSGAASRGWPEQLVATERRLPHGRRGLALNLELS</sequence>
<accession>A0ABY7QF81</accession>
<keyword evidence="2" id="KW-1185">Reference proteome</keyword>
<reference evidence="2" key="1">
    <citation type="submission" date="2022-12" db="EMBL/GenBank/DDBJ databases">
        <authorList>
            <person name="Mo P."/>
        </authorList>
    </citation>
    <scope>NUCLEOTIDE SEQUENCE [LARGE SCALE GENOMIC DNA]</scope>
    <source>
        <strain evidence="2">HUAS 3-15</strain>
    </source>
</reference>
<organism evidence="1 2">
    <name type="scientific">Kitasatospora cathayae</name>
    <dbReference type="NCBI Taxonomy" id="3004092"/>
    <lineage>
        <taxon>Bacteria</taxon>
        <taxon>Bacillati</taxon>
        <taxon>Actinomycetota</taxon>
        <taxon>Actinomycetes</taxon>
        <taxon>Kitasatosporales</taxon>
        <taxon>Streptomycetaceae</taxon>
        <taxon>Kitasatospora</taxon>
    </lineage>
</organism>